<dbReference type="GO" id="GO:0016538">
    <property type="term" value="F:cyclin-dependent protein serine/threonine kinase regulator activity"/>
    <property type="evidence" value="ECO:0000318"/>
    <property type="project" value="GO_Central"/>
</dbReference>
<dbReference type="SMART" id="SM01332">
    <property type="entry name" value="Cyclin_C"/>
    <property type="match status" value="1"/>
</dbReference>
<feature type="domain" description="Cyclin-like" evidence="7">
    <location>
        <begin position="355"/>
        <end position="445"/>
    </location>
</feature>
<dbReference type="InterPro" id="IPR036915">
    <property type="entry name" value="Cyclin-like_sf"/>
</dbReference>
<dbReference type="GO" id="GO:0000082">
    <property type="term" value="P:G1/S transition of mitotic cell cycle"/>
    <property type="evidence" value="ECO:0000318"/>
    <property type="project" value="GO_Central"/>
</dbReference>
<dbReference type="PROSITE" id="PS00292">
    <property type="entry name" value="CYCLINS"/>
    <property type="match status" value="1"/>
</dbReference>
<dbReference type="OMA" id="MCDSMKS"/>
<dbReference type="GO" id="GO:0000307">
    <property type="term" value="C:cyclin-dependent protein kinase holoenzyme complex"/>
    <property type="evidence" value="ECO:0000318"/>
    <property type="project" value="GO_Central"/>
</dbReference>
<dbReference type="PIRSF" id="PIRSF001771">
    <property type="entry name" value="Cyclin_A_B_D_E"/>
    <property type="match status" value="1"/>
</dbReference>
<evidence type="ECO:0000256" key="3">
    <source>
        <dbReference type="ARBA" id="ARBA00023127"/>
    </source>
</evidence>
<dbReference type="InterPro" id="IPR006671">
    <property type="entry name" value="Cyclin_N"/>
</dbReference>
<sequence>MSRCPHLSSGSSAMGLAKRPTAENNGSAVKPHGLGTQPKKRVALADISNASLRKNSGKPSPSSIGTKRENLKTNFTNGQSIKKKASSQQSPTSSKVDDDKSLQRDFSAVPNPMNMKQNSVVLRKESHTLPVNLSHPNHSDGDLMFLDESISSTSSDLIKSPNFDYIDKVDSLERQATVNLHISEYSINQIANSDDSNKKDVSLMAIETSEENPPLCTTFSCDIYTHLREAEMKKRPSSDFMEVIQKDINATMRAILIGWLVEVTEEYRLVPDTLYLTVNYIDRYLSCNQINRQHLQLLGVACMLIASKYEEICAPQVEEFCYITDNTYFRDEVLQMEADVLKHLNFEIPVTTIKCFLRRFIRAAHLAERNSPFSLQFEFLACYVAELSLLEYKFLSYAPSLIAASAVFLAKFILHPTKRPWNVTLDHYTLYKPSELSECVKAMQLLLHGSCSCKNSIREKYSQQKYKFVGKKYCPPQLPQEFFHDSSK</sequence>
<keyword evidence="3 5" id="KW-0195">Cyclin</keyword>
<dbReference type="SMART" id="SM00385">
    <property type="entry name" value="CYCLIN"/>
    <property type="match status" value="2"/>
</dbReference>
<dbReference type="GO" id="GO:0005737">
    <property type="term" value="C:cytoplasm"/>
    <property type="evidence" value="ECO:0000318"/>
    <property type="project" value="GO_Central"/>
</dbReference>
<name>A0A0K9P0G3_ZOSMR</name>
<dbReference type="InterPro" id="IPR013763">
    <property type="entry name" value="Cyclin-like_dom"/>
</dbReference>
<dbReference type="InterPro" id="IPR039361">
    <property type="entry name" value="Cyclin"/>
</dbReference>
<dbReference type="InterPro" id="IPR048258">
    <property type="entry name" value="Cyclins_cyclin-box"/>
</dbReference>
<comment type="similarity">
    <text evidence="1">Belongs to the cyclin family. Cyclin AB subfamily.</text>
</comment>
<dbReference type="Pfam" id="PF02984">
    <property type="entry name" value="Cyclin_C"/>
    <property type="match status" value="1"/>
</dbReference>
<dbReference type="FunFam" id="1.10.472.10:FF:000013">
    <property type="entry name" value="Cyclin A1"/>
    <property type="match status" value="1"/>
</dbReference>
<dbReference type="Pfam" id="PF00134">
    <property type="entry name" value="Cyclin_N"/>
    <property type="match status" value="1"/>
</dbReference>
<dbReference type="AlphaFoldDB" id="A0A0K9P0G3"/>
<evidence type="ECO:0000256" key="4">
    <source>
        <dbReference type="ARBA" id="ARBA00023306"/>
    </source>
</evidence>
<dbReference type="CDD" id="cd20562">
    <property type="entry name" value="CYCLIN_AtCycA_like_rpt1"/>
    <property type="match status" value="1"/>
</dbReference>
<evidence type="ECO:0000259" key="8">
    <source>
        <dbReference type="SMART" id="SM01332"/>
    </source>
</evidence>
<comment type="caution">
    <text evidence="9">The sequence shown here is derived from an EMBL/GenBank/DDBJ whole genome shotgun (WGS) entry which is preliminary data.</text>
</comment>
<dbReference type="FunFam" id="1.10.472.10:FF:000167">
    <property type="entry name" value="Mitotic cyclin 6"/>
    <property type="match status" value="1"/>
</dbReference>
<dbReference type="EMBL" id="LFYR01001452">
    <property type="protein sequence ID" value="KMZ61690.1"/>
    <property type="molecule type" value="Genomic_DNA"/>
</dbReference>
<dbReference type="GO" id="GO:0051301">
    <property type="term" value="P:cell division"/>
    <property type="evidence" value="ECO:0007669"/>
    <property type="project" value="UniProtKB-KW"/>
</dbReference>
<dbReference type="InterPro" id="IPR004367">
    <property type="entry name" value="Cyclin_C-dom"/>
</dbReference>
<dbReference type="PANTHER" id="PTHR10177">
    <property type="entry name" value="CYCLINS"/>
    <property type="match status" value="1"/>
</dbReference>
<dbReference type="GO" id="GO:0005634">
    <property type="term" value="C:nucleus"/>
    <property type="evidence" value="ECO:0000318"/>
    <property type="project" value="GO_Central"/>
</dbReference>
<dbReference type="STRING" id="29655.A0A0K9P0G3"/>
<evidence type="ECO:0000313" key="10">
    <source>
        <dbReference type="Proteomes" id="UP000036987"/>
    </source>
</evidence>
<gene>
    <name evidence="9" type="ORF">ZOSMA_50G01080</name>
</gene>
<reference evidence="10" key="1">
    <citation type="journal article" date="2016" name="Nature">
        <title>The genome of the seagrass Zostera marina reveals angiosperm adaptation to the sea.</title>
        <authorList>
            <person name="Olsen J.L."/>
            <person name="Rouze P."/>
            <person name="Verhelst B."/>
            <person name="Lin Y.-C."/>
            <person name="Bayer T."/>
            <person name="Collen J."/>
            <person name="Dattolo E."/>
            <person name="De Paoli E."/>
            <person name="Dittami S."/>
            <person name="Maumus F."/>
            <person name="Michel G."/>
            <person name="Kersting A."/>
            <person name="Lauritano C."/>
            <person name="Lohaus R."/>
            <person name="Toepel M."/>
            <person name="Tonon T."/>
            <person name="Vanneste K."/>
            <person name="Amirebrahimi M."/>
            <person name="Brakel J."/>
            <person name="Bostroem C."/>
            <person name="Chovatia M."/>
            <person name="Grimwood J."/>
            <person name="Jenkins J.W."/>
            <person name="Jueterbock A."/>
            <person name="Mraz A."/>
            <person name="Stam W.T."/>
            <person name="Tice H."/>
            <person name="Bornberg-Bauer E."/>
            <person name="Green P.J."/>
            <person name="Pearson G.A."/>
            <person name="Procaccini G."/>
            <person name="Duarte C.M."/>
            <person name="Schmutz J."/>
            <person name="Reusch T.B.H."/>
            <person name="Van de Peer Y."/>
        </authorList>
    </citation>
    <scope>NUCLEOTIDE SEQUENCE [LARGE SCALE GENOMIC DNA]</scope>
    <source>
        <strain evidence="10">cv. Finnish</strain>
    </source>
</reference>
<feature type="domain" description="Cyclin-like" evidence="7">
    <location>
        <begin position="258"/>
        <end position="342"/>
    </location>
</feature>
<dbReference type="CDD" id="cd20506">
    <property type="entry name" value="CYCLIN_AtCycA-like_rpt2"/>
    <property type="match status" value="1"/>
</dbReference>
<evidence type="ECO:0000256" key="5">
    <source>
        <dbReference type="RuleBase" id="RU000383"/>
    </source>
</evidence>
<evidence type="ECO:0000313" key="9">
    <source>
        <dbReference type="EMBL" id="KMZ61690.1"/>
    </source>
</evidence>
<dbReference type="SUPFAM" id="SSF47954">
    <property type="entry name" value="Cyclin-like"/>
    <property type="match status" value="2"/>
</dbReference>
<keyword evidence="4" id="KW-0131">Cell cycle</keyword>
<dbReference type="Proteomes" id="UP000036987">
    <property type="component" value="Unassembled WGS sequence"/>
</dbReference>
<dbReference type="InterPro" id="IPR046965">
    <property type="entry name" value="Cyclin_A/B-like"/>
</dbReference>
<keyword evidence="10" id="KW-1185">Reference proteome</keyword>
<evidence type="ECO:0000256" key="2">
    <source>
        <dbReference type="ARBA" id="ARBA00022618"/>
    </source>
</evidence>
<proteinExistence type="inferred from homology"/>
<keyword evidence="2" id="KW-0132">Cell division</keyword>
<evidence type="ECO:0000256" key="1">
    <source>
        <dbReference type="ARBA" id="ARBA00006955"/>
    </source>
</evidence>
<accession>A0A0K9P0G3</accession>
<feature type="domain" description="Cyclin C-terminal" evidence="8">
    <location>
        <begin position="351"/>
        <end position="475"/>
    </location>
</feature>
<feature type="region of interest" description="Disordered" evidence="6">
    <location>
        <begin position="1"/>
        <end position="113"/>
    </location>
</feature>
<evidence type="ECO:0000259" key="7">
    <source>
        <dbReference type="SMART" id="SM00385"/>
    </source>
</evidence>
<dbReference type="OrthoDB" id="5590282at2759"/>
<organism evidence="9 10">
    <name type="scientific">Zostera marina</name>
    <name type="common">Eelgrass</name>
    <dbReference type="NCBI Taxonomy" id="29655"/>
    <lineage>
        <taxon>Eukaryota</taxon>
        <taxon>Viridiplantae</taxon>
        <taxon>Streptophyta</taxon>
        <taxon>Embryophyta</taxon>
        <taxon>Tracheophyta</taxon>
        <taxon>Spermatophyta</taxon>
        <taxon>Magnoliopsida</taxon>
        <taxon>Liliopsida</taxon>
        <taxon>Zosteraceae</taxon>
        <taxon>Zostera</taxon>
    </lineage>
</organism>
<feature type="compositionally biased region" description="Polar residues" evidence="6">
    <location>
        <begin position="48"/>
        <end position="65"/>
    </location>
</feature>
<protein>
    <submittedName>
        <fullName evidence="9">Cyclin-A1-1</fullName>
    </submittedName>
</protein>
<evidence type="ECO:0000256" key="6">
    <source>
        <dbReference type="SAM" id="MobiDB-lite"/>
    </source>
</evidence>
<dbReference type="Gene3D" id="1.10.472.10">
    <property type="entry name" value="Cyclin-like"/>
    <property type="match status" value="2"/>
</dbReference>